<sequence length="143" mass="16449">MQISSILYCQTERCTVKIAYPPNRSHRIHILHRLPSSIIIQTLNIPSKTLPTWYILPCNCTIFQIRDKYILIARKPHRLSARRFFPLWEEAKIRNRLKPKASAVESESPSALSKDPAEKRAAFQVPFGVLEGHVGRICHHPTS</sequence>
<gene>
    <name evidence="2" type="ORF">NPIL_158481</name>
</gene>
<dbReference type="AlphaFoldDB" id="A0A8X6IEB1"/>
<organism evidence="2 3">
    <name type="scientific">Nephila pilipes</name>
    <name type="common">Giant wood spider</name>
    <name type="synonym">Nephila maculata</name>
    <dbReference type="NCBI Taxonomy" id="299642"/>
    <lineage>
        <taxon>Eukaryota</taxon>
        <taxon>Metazoa</taxon>
        <taxon>Ecdysozoa</taxon>
        <taxon>Arthropoda</taxon>
        <taxon>Chelicerata</taxon>
        <taxon>Arachnida</taxon>
        <taxon>Araneae</taxon>
        <taxon>Araneomorphae</taxon>
        <taxon>Entelegynae</taxon>
        <taxon>Araneoidea</taxon>
        <taxon>Nephilidae</taxon>
        <taxon>Nephila</taxon>
    </lineage>
</organism>
<name>A0A8X6IEB1_NEPPI</name>
<feature type="region of interest" description="Disordered" evidence="1">
    <location>
        <begin position="98"/>
        <end position="117"/>
    </location>
</feature>
<protein>
    <submittedName>
        <fullName evidence="2">Uncharacterized protein</fullName>
    </submittedName>
</protein>
<keyword evidence="3" id="KW-1185">Reference proteome</keyword>
<dbReference type="Proteomes" id="UP000887013">
    <property type="component" value="Unassembled WGS sequence"/>
</dbReference>
<evidence type="ECO:0000313" key="2">
    <source>
        <dbReference type="EMBL" id="GFS41555.1"/>
    </source>
</evidence>
<proteinExistence type="predicted"/>
<comment type="caution">
    <text evidence="2">The sequence shown here is derived from an EMBL/GenBank/DDBJ whole genome shotgun (WGS) entry which is preliminary data.</text>
</comment>
<accession>A0A8X6IEB1</accession>
<reference evidence="2" key="1">
    <citation type="submission" date="2020-08" db="EMBL/GenBank/DDBJ databases">
        <title>Multicomponent nature underlies the extraordinary mechanical properties of spider dragline silk.</title>
        <authorList>
            <person name="Kono N."/>
            <person name="Nakamura H."/>
            <person name="Mori M."/>
            <person name="Yoshida Y."/>
            <person name="Ohtoshi R."/>
            <person name="Malay A.D."/>
            <person name="Moran D.A.P."/>
            <person name="Tomita M."/>
            <person name="Numata K."/>
            <person name="Arakawa K."/>
        </authorList>
    </citation>
    <scope>NUCLEOTIDE SEQUENCE</scope>
</reference>
<evidence type="ECO:0000256" key="1">
    <source>
        <dbReference type="SAM" id="MobiDB-lite"/>
    </source>
</evidence>
<evidence type="ECO:0000313" key="3">
    <source>
        <dbReference type="Proteomes" id="UP000887013"/>
    </source>
</evidence>
<dbReference type="EMBL" id="BMAW01089799">
    <property type="protein sequence ID" value="GFS41555.1"/>
    <property type="molecule type" value="Genomic_DNA"/>
</dbReference>